<keyword evidence="4 5" id="KW-0472">Membrane</keyword>
<dbReference type="InterPro" id="IPR007016">
    <property type="entry name" value="O-antigen_ligase-rel_domated"/>
</dbReference>
<comment type="caution">
    <text evidence="7">The sequence shown here is derived from an EMBL/GenBank/DDBJ whole genome shotgun (WGS) entry which is preliminary data.</text>
</comment>
<feature type="transmembrane region" description="Helical" evidence="5">
    <location>
        <begin position="20"/>
        <end position="36"/>
    </location>
</feature>
<dbReference type="EMBL" id="RKIK01000053">
    <property type="protein sequence ID" value="ROV59079.1"/>
    <property type="molecule type" value="Genomic_DNA"/>
</dbReference>
<feature type="transmembrane region" description="Helical" evidence="5">
    <location>
        <begin position="171"/>
        <end position="188"/>
    </location>
</feature>
<keyword evidence="3 5" id="KW-1133">Transmembrane helix</keyword>
<evidence type="ECO:0000256" key="1">
    <source>
        <dbReference type="ARBA" id="ARBA00004141"/>
    </source>
</evidence>
<evidence type="ECO:0000256" key="3">
    <source>
        <dbReference type="ARBA" id="ARBA00022989"/>
    </source>
</evidence>
<accession>A0A3N3DXH4</accession>
<dbReference type="PANTHER" id="PTHR37422:SF17">
    <property type="entry name" value="O-ANTIGEN LIGASE"/>
    <property type="match status" value="1"/>
</dbReference>
<protein>
    <submittedName>
        <fullName evidence="7">O-antigen ligase domain-containing protein</fullName>
    </submittedName>
</protein>
<keyword evidence="7" id="KW-0436">Ligase</keyword>
<organism evidence="7 8">
    <name type="scientific">Vibrio ponticus</name>
    <dbReference type="NCBI Taxonomy" id="265668"/>
    <lineage>
        <taxon>Bacteria</taxon>
        <taxon>Pseudomonadati</taxon>
        <taxon>Pseudomonadota</taxon>
        <taxon>Gammaproteobacteria</taxon>
        <taxon>Vibrionales</taxon>
        <taxon>Vibrionaceae</taxon>
        <taxon>Vibrio</taxon>
    </lineage>
</organism>
<feature type="transmembrane region" description="Helical" evidence="5">
    <location>
        <begin position="43"/>
        <end position="62"/>
    </location>
</feature>
<evidence type="ECO:0000256" key="5">
    <source>
        <dbReference type="SAM" id="Phobius"/>
    </source>
</evidence>
<dbReference type="Pfam" id="PF04932">
    <property type="entry name" value="Wzy_C"/>
    <property type="match status" value="1"/>
</dbReference>
<evidence type="ECO:0000313" key="7">
    <source>
        <dbReference type="EMBL" id="ROV59079.1"/>
    </source>
</evidence>
<evidence type="ECO:0000259" key="6">
    <source>
        <dbReference type="Pfam" id="PF04932"/>
    </source>
</evidence>
<dbReference type="AlphaFoldDB" id="A0A3N3DXH4"/>
<dbReference type="GO" id="GO:0016874">
    <property type="term" value="F:ligase activity"/>
    <property type="evidence" value="ECO:0007669"/>
    <property type="project" value="UniProtKB-KW"/>
</dbReference>
<comment type="subcellular location">
    <subcellularLocation>
        <location evidence="1">Membrane</location>
        <topology evidence="1">Multi-pass membrane protein</topology>
    </subcellularLocation>
</comment>
<evidence type="ECO:0000313" key="8">
    <source>
        <dbReference type="Proteomes" id="UP000278792"/>
    </source>
</evidence>
<feature type="transmembrane region" description="Helical" evidence="5">
    <location>
        <begin position="138"/>
        <end position="159"/>
    </location>
</feature>
<gene>
    <name evidence="7" type="ORF">EGH82_15570</name>
</gene>
<sequence>MAIAGSLVALSALIIGETRGNILALAVALSVLFLVVGIKNKAFIYSCLIAILLVSAVSFHQIQQRYVETKQEILNTAHGKFNNSIGNRIQMWKAGIEISKDPTIFGLGNHHIEVKEKLYKQGKIPKNTVRYKHYHNQYLTAFITKGITGLLALILILGYPVYSYLKNRNNYNLIAILCSTIYAIAGLTDIPLSQPHSLIFYLVILLLLCNSDERNANSV</sequence>
<dbReference type="Proteomes" id="UP000278792">
    <property type="component" value="Unassembled WGS sequence"/>
</dbReference>
<feature type="domain" description="O-antigen ligase-related" evidence="6">
    <location>
        <begin position="5"/>
        <end position="154"/>
    </location>
</feature>
<dbReference type="PANTHER" id="PTHR37422">
    <property type="entry name" value="TEICHURONIC ACID BIOSYNTHESIS PROTEIN TUAE"/>
    <property type="match status" value="1"/>
</dbReference>
<proteinExistence type="predicted"/>
<dbReference type="InterPro" id="IPR051533">
    <property type="entry name" value="WaaL-like"/>
</dbReference>
<evidence type="ECO:0000256" key="2">
    <source>
        <dbReference type="ARBA" id="ARBA00022692"/>
    </source>
</evidence>
<evidence type="ECO:0000256" key="4">
    <source>
        <dbReference type="ARBA" id="ARBA00023136"/>
    </source>
</evidence>
<reference evidence="7 8" key="1">
    <citation type="submission" date="2018-11" db="EMBL/GenBank/DDBJ databases">
        <title>Vibrio ponticus strain CAIM 1751 pathogenic for the snapper Lutjanus guttatus.</title>
        <authorList>
            <person name="Soto-Rodriguez S."/>
            <person name="Lozano-Olvera R."/>
            <person name="Gomez-Gil B."/>
        </authorList>
    </citation>
    <scope>NUCLEOTIDE SEQUENCE [LARGE SCALE GENOMIC DNA]</scope>
    <source>
        <strain evidence="7 8">CAIM 1751</strain>
    </source>
</reference>
<keyword evidence="2 5" id="KW-0812">Transmembrane</keyword>
<name>A0A3N3DXH4_9VIBR</name>
<dbReference type="GO" id="GO:0016020">
    <property type="term" value="C:membrane"/>
    <property type="evidence" value="ECO:0007669"/>
    <property type="project" value="UniProtKB-SubCell"/>
</dbReference>